<reference evidence="2 3" key="1">
    <citation type="submission" date="2024-04" db="EMBL/GenBank/DDBJ databases">
        <title>Draft genome sequence of Sessilibacter corallicola NBRC 116591.</title>
        <authorList>
            <person name="Miyakawa T."/>
            <person name="Kusuya Y."/>
            <person name="Miura T."/>
        </authorList>
    </citation>
    <scope>NUCLEOTIDE SEQUENCE [LARGE SCALE GENOMIC DNA]</scope>
    <source>
        <strain evidence="2 3">KU-00831-HH</strain>
    </source>
</reference>
<evidence type="ECO:0000313" key="2">
    <source>
        <dbReference type="EMBL" id="GAA6169449.1"/>
    </source>
</evidence>
<accession>A0ABQ0ACT1</accession>
<feature type="transmembrane region" description="Helical" evidence="1">
    <location>
        <begin position="12"/>
        <end position="33"/>
    </location>
</feature>
<evidence type="ECO:0000256" key="1">
    <source>
        <dbReference type="SAM" id="Phobius"/>
    </source>
</evidence>
<gene>
    <name evidence="2" type="ORF">NBRC116591_32600</name>
</gene>
<evidence type="ECO:0000313" key="3">
    <source>
        <dbReference type="Proteomes" id="UP001465153"/>
    </source>
</evidence>
<organism evidence="2 3">
    <name type="scientific">Sessilibacter corallicola</name>
    <dbReference type="NCBI Taxonomy" id="2904075"/>
    <lineage>
        <taxon>Bacteria</taxon>
        <taxon>Pseudomonadati</taxon>
        <taxon>Pseudomonadota</taxon>
        <taxon>Gammaproteobacteria</taxon>
        <taxon>Cellvibrionales</taxon>
        <taxon>Cellvibrionaceae</taxon>
        <taxon>Sessilibacter</taxon>
    </lineage>
</organism>
<keyword evidence="3" id="KW-1185">Reference proteome</keyword>
<keyword evidence="1" id="KW-0472">Membrane</keyword>
<name>A0ABQ0ACT1_9GAMM</name>
<dbReference type="EMBL" id="BAABWN010000012">
    <property type="protein sequence ID" value="GAA6169449.1"/>
    <property type="molecule type" value="Genomic_DNA"/>
</dbReference>
<sequence>MTNLKIPTVEELLLILFVVVPIFAVCYYFYYYLPHKEGEMECRDYCSLKGYVSYEYVHPSKGNLGKSRIKCRCKTKQNLRR</sequence>
<keyword evidence="1" id="KW-0812">Transmembrane</keyword>
<protein>
    <submittedName>
        <fullName evidence="2">Uncharacterized protein</fullName>
    </submittedName>
</protein>
<comment type="caution">
    <text evidence="2">The sequence shown here is derived from an EMBL/GenBank/DDBJ whole genome shotgun (WGS) entry which is preliminary data.</text>
</comment>
<dbReference type="Proteomes" id="UP001465153">
    <property type="component" value="Unassembled WGS sequence"/>
</dbReference>
<keyword evidence="1" id="KW-1133">Transmembrane helix</keyword>
<proteinExistence type="predicted"/>
<dbReference type="RefSeq" id="WP_353303969.1">
    <property type="nucleotide sequence ID" value="NZ_BAABWN010000012.1"/>
</dbReference>